<dbReference type="InterPro" id="IPR009081">
    <property type="entry name" value="PP-bd_ACP"/>
</dbReference>
<dbReference type="AlphaFoldDB" id="N0B3H0"/>
<dbReference type="GO" id="GO:0035556">
    <property type="term" value="P:intracellular signal transduction"/>
    <property type="evidence" value="ECO:0007669"/>
    <property type="project" value="InterPro"/>
</dbReference>
<dbReference type="SUPFAM" id="SSF47336">
    <property type="entry name" value="ACP-like"/>
    <property type="match status" value="1"/>
</dbReference>
<dbReference type="HOGENOM" id="CLU_108696_20_2_5"/>
<dbReference type="Gene3D" id="1.10.1200.10">
    <property type="entry name" value="ACP-like"/>
    <property type="match status" value="1"/>
</dbReference>
<dbReference type="OrthoDB" id="9811033at2"/>
<dbReference type="KEGG" id="hdt:HYPDE_25388"/>
<protein>
    <recommendedName>
        <fullName evidence="1">Guanylate cyclase domain-containing protein</fullName>
    </recommendedName>
</protein>
<proteinExistence type="predicted"/>
<dbReference type="GO" id="GO:0009190">
    <property type="term" value="P:cyclic nucleotide biosynthetic process"/>
    <property type="evidence" value="ECO:0007669"/>
    <property type="project" value="InterPro"/>
</dbReference>
<reference evidence="2 3" key="1">
    <citation type="journal article" date="2013" name="Genome Announc.">
        <title>Genome sequences for three denitrifying bacterial strains isolated from a uranium- and nitrate-contaminated subsurface environment.</title>
        <authorList>
            <person name="Venkatramanan R."/>
            <person name="Prakash O."/>
            <person name="Woyke T."/>
            <person name="Chain P."/>
            <person name="Goodwin L.A."/>
            <person name="Watson D."/>
            <person name="Brooks S."/>
            <person name="Kostka J.E."/>
            <person name="Green S.J."/>
        </authorList>
    </citation>
    <scope>NUCLEOTIDE SEQUENCE [LARGE SCALE GENOMIC DNA]</scope>
    <source>
        <strain evidence="2 3">1NES1</strain>
    </source>
</reference>
<accession>N0B3H0</accession>
<dbReference type="STRING" id="670307.HYPDE_25388"/>
<dbReference type="RefSeq" id="WP_015596799.1">
    <property type="nucleotide sequence ID" value="NC_021172.1"/>
</dbReference>
<gene>
    <name evidence="2" type="ORF">HYPDE_25388</name>
</gene>
<keyword evidence="3" id="KW-1185">Reference proteome</keyword>
<feature type="domain" description="Guanylate cyclase" evidence="1">
    <location>
        <begin position="15"/>
        <end position="73"/>
    </location>
</feature>
<evidence type="ECO:0000313" key="3">
    <source>
        <dbReference type="Proteomes" id="UP000005952"/>
    </source>
</evidence>
<sequence>MDARSPTVLSYPELVAIFADIFQYTDTLTAETSPDDVATWDSLQHIALIRTLEMTYSIRLSMDEMMEIRSVGDIENVLRRHGV</sequence>
<evidence type="ECO:0000313" key="2">
    <source>
        <dbReference type="EMBL" id="AGK56762.1"/>
    </source>
</evidence>
<dbReference type="InterPro" id="IPR001054">
    <property type="entry name" value="A/G_cyclase"/>
</dbReference>
<dbReference type="Proteomes" id="UP000005952">
    <property type="component" value="Chromosome"/>
</dbReference>
<dbReference type="InterPro" id="IPR036736">
    <property type="entry name" value="ACP-like_sf"/>
</dbReference>
<evidence type="ECO:0000259" key="1">
    <source>
        <dbReference type="PROSITE" id="PS50125"/>
    </source>
</evidence>
<dbReference type="PROSITE" id="PS50125">
    <property type="entry name" value="GUANYLATE_CYCLASE_2"/>
    <property type="match status" value="1"/>
</dbReference>
<dbReference type="EMBL" id="CP005587">
    <property type="protein sequence ID" value="AGK56762.1"/>
    <property type="molecule type" value="Genomic_DNA"/>
</dbReference>
<dbReference type="Pfam" id="PF00550">
    <property type="entry name" value="PP-binding"/>
    <property type="match status" value="1"/>
</dbReference>
<organism evidence="2 3">
    <name type="scientific">Hyphomicrobium denitrificans 1NES1</name>
    <dbReference type="NCBI Taxonomy" id="670307"/>
    <lineage>
        <taxon>Bacteria</taxon>
        <taxon>Pseudomonadati</taxon>
        <taxon>Pseudomonadota</taxon>
        <taxon>Alphaproteobacteria</taxon>
        <taxon>Hyphomicrobiales</taxon>
        <taxon>Hyphomicrobiaceae</taxon>
        <taxon>Hyphomicrobium</taxon>
    </lineage>
</organism>
<name>N0B3H0_9HYPH</name>